<protein>
    <recommendedName>
        <fullName evidence="1">GH18 domain-containing protein</fullName>
    </recommendedName>
</protein>
<dbReference type="InterPro" id="IPR050542">
    <property type="entry name" value="Glycosyl_Hydrlase18_Chitinase"/>
</dbReference>
<dbReference type="GO" id="GO:0005975">
    <property type="term" value="P:carbohydrate metabolic process"/>
    <property type="evidence" value="ECO:0007669"/>
    <property type="project" value="InterPro"/>
</dbReference>
<reference evidence="2" key="1">
    <citation type="submission" date="2023-10" db="EMBL/GenBank/DDBJ databases">
        <authorList>
            <person name="Domelevo Entfellner J.-B."/>
        </authorList>
    </citation>
    <scope>NUCLEOTIDE SEQUENCE</scope>
</reference>
<organism evidence="2 3">
    <name type="scientific">Sphenostylis stenocarpa</name>
    <dbReference type="NCBI Taxonomy" id="92480"/>
    <lineage>
        <taxon>Eukaryota</taxon>
        <taxon>Viridiplantae</taxon>
        <taxon>Streptophyta</taxon>
        <taxon>Embryophyta</taxon>
        <taxon>Tracheophyta</taxon>
        <taxon>Spermatophyta</taxon>
        <taxon>Magnoliopsida</taxon>
        <taxon>eudicotyledons</taxon>
        <taxon>Gunneridae</taxon>
        <taxon>Pentapetalae</taxon>
        <taxon>rosids</taxon>
        <taxon>fabids</taxon>
        <taxon>Fabales</taxon>
        <taxon>Fabaceae</taxon>
        <taxon>Papilionoideae</taxon>
        <taxon>50 kb inversion clade</taxon>
        <taxon>NPAAA clade</taxon>
        <taxon>indigoferoid/millettioid clade</taxon>
        <taxon>Phaseoleae</taxon>
        <taxon>Sphenostylis</taxon>
    </lineage>
</organism>
<dbReference type="PANTHER" id="PTHR45708:SF31">
    <property type="entry name" value="III ACIDIC ENDOCHITINASE, PUTATIVE-RELATED"/>
    <property type="match status" value="1"/>
</dbReference>
<accession>A0AA86VU58</accession>
<dbReference type="SUPFAM" id="SSF51445">
    <property type="entry name" value="(Trans)glycosidases"/>
    <property type="match status" value="1"/>
</dbReference>
<dbReference type="Proteomes" id="UP001189624">
    <property type="component" value="Chromosome 9"/>
</dbReference>
<name>A0AA86VU58_9FABA</name>
<evidence type="ECO:0000313" key="2">
    <source>
        <dbReference type="EMBL" id="CAJ1975488.1"/>
    </source>
</evidence>
<dbReference type="PROSITE" id="PS51910">
    <property type="entry name" value="GH18_2"/>
    <property type="match status" value="1"/>
</dbReference>
<dbReference type="GO" id="GO:0004568">
    <property type="term" value="F:chitinase activity"/>
    <property type="evidence" value="ECO:0007669"/>
    <property type="project" value="TreeGrafter"/>
</dbReference>
<dbReference type="AlphaFoldDB" id="A0AA86VU58"/>
<dbReference type="InterPro" id="IPR001223">
    <property type="entry name" value="Glyco_hydro18_cat"/>
</dbReference>
<evidence type="ECO:0000313" key="3">
    <source>
        <dbReference type="Proteomes" id="UP001189624"/>
    </source>
</evidence>
<dbReference type="Gramene" id="rna-AYBTSS11_LOCUS27613">
    <property type="protein sequence ID" value="CAJ1975488.1"/>
    <property type="gene ID" value="gene-AYBTSS11_LOCUS27613"/>
</dbReference>
<feature type="domain" description="GH18" evidence="1">
    <location>
        <begin position="1"/>
        <end position="137"/>
    </location>
</feature>
<gene>
    <name evidence="2" type="ORF">AYBTSS11_LOCUS27613</name>
</gene>
<proteinExistence type="predicted"/>
<dbReference type="EMBL" id="OY731406">
    <property type="protein sequence ID" value="CAJ1975488.1"/>
    <property type="molecule type" value="Genomic_DNA"/>
</dbReference>
<dbReference type="InterPro" id="IPR017853">
    <property type="entry name" value="GH"/>
</dbReference>
<dbReference type="PANTHER" id="PTHR45708">
    <property type="entry name" value="ENDOCHITINASE"/>
    <property type="match status" value="1"/>
</dbReference>
<dbReference type="Gene3D" id="3.20.20.80">
    <property type="entry name" value="Glycosidases"/>
    <property type="match status" value="1"/>
</dbReference>
<keyword evidence="3" id="KW-1185">Reference proteome</keyword>
<dbReference type="GO" id="GO:0005576">
    <property type="term" value="C:extracellular region"/>
    <property type="evidence" value="ECO:0007669"/>
    <property type="project" value="TreeGrafter"/>
</dbReference>
<sequence>MYWEDLVKELDALLHENQYFYLSAAPHLFIPDYYLDKAIKTGLLDYVFVRFYDKPACQGSLFSLWDDWTSYVLPNNTVFLGLKAAPGDCYIPPWFLIDVVLPYVKQASNYGGVMLWGRAGDVQNNYSDEIKDYVPKDALRFVTAVSDAIYEGVCAAFHHILPNKLF</sequence>
<evidence type="ECO:0000259" key="1">
    <source>
        <dbReference type="PROSITE" id="PS51910"/>
    </source>
</evidence>